<dbReference type="InterPro" id="IPR052337">
    <property type="entry name" value="SAT4-like"/>
</dbReference>
<feature type="transmembrane region" description="Helical" evidence="6">
    <location>
        <begin position="87"/>
        <end position="114"/>
    </location>
</feature>
<feature type="domain" description="Rhodopsin" evidence="7">
    <location>
        <begin position="25"/>
        <end position="265"/>
    </location>
</feature>
<feature type="transmembrane region" description="Helical" evidence="6">
    <location>
        <begin position="252"/>
        <end position="272"/>
    </location>
</feature>
<gene>
    <name evidence="8" type="ORF">ABVK25_001028</name>
</gene>
<reference evidence="8 9" key="1">
    <citation type="submission" date="2024-09" db="EMBL/GenBank/DDBJ databases">
        <title>Rethinking Asexuality: The Enigmatic Case of Functional Sexual Genes in Lepraria (Stereocaulaceae).</title>
        <authorList>
            <person name="Doellman M."/>
            <person name="Sun Y."/>
            <person name="Barcenas-Pena A."/>
            <person name="Lumbsch H.T."/>
            <person name="Grewe F."/>
        </authorList>
    </citation>
    <scope>NUCLEOTIDE SEQUENCE [LARGE SCALE GENOMIC DNA]</scope>
    <source>
        <strain evidence="8 9">Grewe 0041</strain>
    </source>
</reference>
<comment type="caution">
    <text evidence="8">The sequence shown here is derived from an EMBL/GenBank/DDBJ whole genome shotgun (WGS) entry which is preliminary data.</text>
</comment>
<feature type="transmembrane region" description="Helical" evidence="6">
    <location>
        <begin position="181"/>
        <end position="198"/>
    </location>
</feature>
<keyword evidence="3 6" id="KW-1133">Transmembrane helix</keyword>
<evidence type="ECO:0000256" key="6">
    <source>
        <dbReference type="SAM" id="Phobius"/>
    </source>
</evidence>
<name>A0ABR4BKF6_9LECA</name>
<feature type="transmembrane region" description="Helical" evidence="6">
    <location>
        <begin position="6"/>
        <end position="29"/>
    </location>
</feature>
<feature type="transmembrane region" description="Helical" evidence="6">
    <location>
        <begin position="210"/>
        <end position="232"/>
    </location>
</feature>
<feature type="transmembrane region" description="Helical" evidence="6">
    <location>
        <begin position="126"/>
        <end position="147"/>
    </location>
</feature>
<dbReference type="PANTHER" id="PTHR33048:SF134">
    <property type="entry name" value="INTEGRAL MEMBRANE PROTEIN"/>
    <property type="match status" value="1"/>
</dbReference>
<evidence type="ECO:0000256" key="2">
    <source>
        <dbReference type="ARBA" id="ARBA00022692"/>
    </source>
</evidence>
<sequence>MSNLAGVMYALAVILTFLAVVAVLLRFYARRIKKATIACDDYLIFLALVFTVATGICMVIGIAIGDLGRHTQVTPDGWPVLDHHTEIFLQITYATQLTQTLAFGFTKLAVIFFYKRIFVVNVFAKISWTMIGIVIAWICAFFIANLLQCWPIAANWDFTASEATNCVHTTRMYLGQAWSDVFTDVIILSMPIPCVWNLQMPAKRKIAVSGMFLLGALVVAAGVAKLVVFYGVANDLLTPTVYWPMVESSLGVVGACLPLLCPIFAESSFGSFRSIRRILPISSFHSKRNGFARERGGPAANSSSRNLVRKPTCSLHEYHVCGNSPDNKANEIPIPMGSLSRLGQVPTNRMIVEEFDTDDMV</sequence>
<organism evidence="8 9">
    <name type="scientific">Lepraria finkii</name>
    <dbReference type="NCBI Taxonomy" id="1340010"/>
    <lineage>
        <taxon>Eukaryota</taxon>
        <taxon>Fungi</taxon>
        <taxon>Dikarya</taxon>
        <taxon>Ascomycota</taxon>
        <taxon>Pezizomycotina</taxon>
        <taxon>Lecanoromycetes</taxon>
        <taxon>OSLEUM clade</taxon>
        <taxon>Lecanoromycetidae</taxon>
        <taxon>Lecanorales</taxon>
        <taxon>Lecanorineae</taxon>
        <taxon>Stereocaulaceae</taxon>
        <taxon>Lepraria</taxon>
    </lineage>
</organism>
<evidence type="ECO:0000256" key="4">
    <source>
        <dbReference type="ARBA" id="ARBA00023136"/>
    </source>
</evidence>
<feature type="transmembrane region" description="Helical" evidence="6">
    <location>
        <begin position="41"/>
        <end position="67"/>
    </location>
</feature>
<evidence type="ECO:0000256" key="3">
    <source>
        <dbReference type="ARBA" id="ARBA00022989"/>
    </source>
</evidence>
<dbReference type="PANTHER" id="PTHR33048">
    <property type="entry name" value="PTH11-LIKE INTEGRAL MEMBRANE PROTEIN (AFU_ORTHOLOGUE AFUA_5G11245)"/>
    <property type="match status" value="1"/>
</dbReference>
<dbReference type="Proteomes" id="UP001590951">
    <property type="component" value="Unassembled WGS sequence"/>
</dbReference>
<evidence type="ECO:0000259" key="7">
    <source>
        <dbReference type="Pfam" id="PF20684"/>
    </source>
</evidence>
<accession>A0ABR4BKF6</accession>
<protein>
    <recommendedName>
        <fullName evidence="7">Rhodopsin domain-containing protein</fullName>
    </recommendedName>
</protein>
<dbReference type="EMBL" id="JBHFEH010000002">
    <property type="protein sequence ID" value="KAL2058302.1"/>
    <property type="molecule type" value="Genomic_DNA"/>
</dbReference>
<evidence type="ECO:0000256" key="5">
    <source>
        <dbReference type="ARBA" id="ARBA00038359"/>
    </source>
</evidence>
<evidence type="ECO:0000313" key="9">
    <source>
        <dbReference type="Proteomes" id="UP001590951"/>
    </source>
</evidence>
<evidence type="ECO:0000313" key="8">
    <source>
        <dbReference type="EMBL" id="KAL2058302.1"/>
    </source>
</evidence>
<proteinExistence type="inferred from homology"/>
<keyword evidence="2 6" id="KW-0812">Transmembrane</keyword>
<evidence type="ECO:0000256" key="1">
    <source>
        <dbReference type="ARBA" id="ARBA00004141"/>
    </source>
</evidence>
<comment type="subcellular location">
    <subcellularLocation>
        <location evidence="1">Membrane</location>
        <topology evidence="1">Multi-pass membrane protein</topology>
    </subcellularLocation>
</comment>
<dbReference type="InterPro" id="IPR049326">
    <property type="entry name" value="Rhodopsin_dom_fungi"/>
</dbReference>
<comment type="similarity">
    <text evidence="5">Belongs to the SAT4 family.</text>
</comment>
<keyword evidence="4 6" id="KW-0472">Membrane</keyword>
<keyword evidence="9" id="KW-1185">Reference proteome</keyword>
<dbReference type="Pfam" id="PF20684">
    <property type="entry name" value="Fung_rhodopsin"/>
    <property type="match status" value="1"/>
</dbReference>